<accession>A0A820SJX7</accession>
<name>A0A820SJX7_9BILA</name>
<organism evidence="2 3">
    <name type="scientific">Rotaria socialis</name>
    <dbReference type="NCBI Taxonomy" id="392032"/>
    <lineage>
        <taxon>Eukaryota</taxon>
        <taxon>Metazoa</taxon>
        <taxon>Spiralia</taxon>
        <taxon>Gnathifera</taxon>
        <taxon>Rotifera</taxon>
        <taxon>Eurotatoria</taxon>
        <taxon>Bdelloidea</taxon>
        <taxon>Philodinida</taxon>
        <taxon>Philodinidae</taxon>
        <taxon>Rotaria</taxon>
    </lineage>
</organism>
<feature type="non-terminal residue" evidence="2">
    <location>
        <position position="1"/>
    </location>
</feature>
<dbReference type="AlphaFoldDB" id="A0A820SJX7"/>
<dbReference type="EMBL" id="CAJOBR010000046">
    <property type="protein sequence ID" value="CAF4454685.1"/>
    <property type="molecule type" value="Genomic_DNA"/>
</dbReference>
<dbReference type="Proteomes" id="UP000663873">
    <property type="component" value="Unassembled WGS sequence"/>
</dbReference>
<evidence type="ECO:0000313" key="1">
    <source>
        <dbReference type="EMBL" id="CAF4250332.1"/>
    </source>
</evidence>
<keyword evidence="4" id="KW-1185">Reference proteome</keyword>
<evidence type="ECO:0000313" key="4">
    <source>
        <dbReference type="Proteomes" id="UP000663873"/>
    </source>
</evidence>
<protein>
    <submittedName>
        <fullName evidence="2">Uncharacterized protein</fullName>
    </submittedName>
</protein>
<dbReference type="EMBL" id="CAJOBP010001067">
    <property type="protein sequence ID" value="CAF4250332.1"/>
    <property type="molecule type" value="Genomic_DNA"/>
</dbReference>
<evidence type="ECO:0000313" key="2">
    <source>
        <dbReference type="EMBL" id="CAF4454685.1"/>
    </source>
</evidence>
<reference evidence="2" key="1">
    <citation type="submission" date="2021-02" db="EMBL/GenBank/DDBJ databases">
        <authorList>
            <person name="Nowell W R."/>
        </authorList>
    </citation>
    <scope>NUCLEOTIDE SEQUENCE</scope>
</reference>
<evidence type="ECO:0000313" key="3">
    <source>
        <dbReference type="Proteomes" id="UP000663848"/>
    </source>
</evidence>
<comment type="caution">
    <text evidence="2">The sequence shown here is derived from an EMBL/GenBank/DDBJ whole genome shotgun (WGS) entry which is preliminary data.</text>
</comment>
<gene>
    <name evidence="2" type="ORF">QYT958_LOCUS916</name>
    <name evidence="1" type="ORF">UJA718_LOCUS9505</name>
</gene>
<proteinExistence type="predicted"/>
<dbReference type="Proteomes" id="UP000663848">
    <property type="component" value="Unassembled WGS sequence"/>
</dbReference>
<sequence>FNFTLENLVLFGIENLK</sequence>